<protein>
    <submittedName>
        <fullName evidence="2">Uncharacterized protein</fullName>
    </submittedName>
</protein>
<feature type="transmembrane region" description="Helical" evidence="1">
    <location>
        <begin position="15"/>
        <end position="33"/>
    </location>
</feature>
<evidence type="ECO:0000313" key="3">
    <source>
        <dbReference type="Proteomes" id="UP000040453"/>
    </source>
</evidence>
<name>A0A0A1MSA4_9BACI</name>
<dbReference type="STRING" id="545501.BN997_02460"/>
<accession>A0A0A1MSA4</accession>
<reference evidence="2 3" key="1">
    <citation type="submission" date="2014-11" db="EMBL/GenBank/DDBJ databases">
        <authorList>
            <person name="Urmite Genomes Urmite Genomes"/>
        </authorList>
    </citation>
    <scope>NUCLEOTIDE SEQUENCE [LARGE SCALE GENOMIC DNA]</scope>
    <source>
        <strain evidence="2 3">Oc5</strain>
    </source>
</reference>
<organism evidence="2 3">
    <name type="scientific">Oceanobacillus oncorhynchi</name>
    <dbReference type="NCBI Taxonomy" id="545501"/>
    <lineage>
        <taxon>Bacteria</taxon>
        <taxon>Bacillati</taxon>
        <taxon>Bacillota</taxon>
        <taxon>Bacilli</taxon>
        <taxon>Bacillales</taxon>
        <taxon>Bacillaceae</taxon>
        <taxon>Oceanobacillus</taxon>
    </lineage>
</organism>
<dbReference type="OrthoDB" id="2967280at2"/>
<gene>
    <name evidence="2" type="ORF">BN997_02460</name>
</gene>
<dbReference type="EMBL" id="CDGG01000001">
    <property type="protein sequence ID" value="CEI82579.1"/>
    <property type="molecule type" value="Genomic_DNA"/>
</dbReference>
<dbReference type="Proteomes" id="UP000040453">
    <property type="component" value="Unassembled WGS sequence"/>
</dbReference>
<keyword evidence="1" id="KW-1133">Transmembrane helix</keyword>
<dbReference type="RefSeq" id="WP_042532511.1">
    <property type="nucleotide sequence ID" value="NZ_CAXOIH010000020.1"/>
</dbReference>
<keyword evidence="1" id="KW-0812">Transmembrane</keyword>
<keyword evidence="3" id="KW-1185">Reference proteome</keyword>
<evidence type="ECO:0000313" key="2">
    <source>
        <dbReference type="EMBL" id="CEI82579.1"/>
    </source>
</evidence>
<keyword evidence="1" id="KW-0472">Membrane</keyword>
<dbReference type="AlphaFoldDB" id="A0A0A1MSA4"/>
<proteinExistence type="predicted"/>
<evidence type="ECO:0000256" key="1">
    <source>
        <dbReference type="SAM" id="Phobius"/>
    </source>
</evidence>
<sequence length="124" mass="14821">MLLELFNNAFIDSSIFYMYFGVILMTMGIMYFVNLHHNTPVIYEYSFGSKHQNIKINMNQMRKTLIINEPFLIWLIITFKRVDQKDDKMDNVSSYFKNEFKIRGGELWENMAYSQPLKNTGFSF</sequence>